<dbReference type="PANTHER" id="PTHR43037">
    <property type="entry name" value="UNNAMED PRODUCT-RELATED"/>
    <property type="match status" value="1"/>
</dbReference>
<keyword evidence="3" id="KW-1185">Reference proteome</keyword>
<evidence type="ECO:0008006" key="4">
    <source>
        <dbReference type="Google" id="ProtNLM"/>
    </source>
</evidence>
<sequence length="773" mass="87612">MLTIQARTCLPVIACLIGLVGGSISADELTIKNGIRLSGTAVQVPGLNSATIARNTTIVGRIDAYWMVDDGVRRFFVHRKNVEGDVLEDDDLARLVTFDIPQKRSSRRTGPSLVGGFTSIEPFDRSGWRTVILQSSDRSVPIVQGITQLRPDYVKVEGLTHQWEYCLDTKTIPQDVIRSLIEQVSDPTDVRDRKAIVTFFAQGRMFGQAKQALSEIATDFPDEQAWAETTLTYLEESLAQAAINELDRRREAGQHRLAYSIAQTVSQDRVSASVYRKSQDVVRDYELAIRDRDQVVIMLDMLQAEIEDEQAAALRPLKSQLIDELHYDTIERLTPFLRATQDETLTPDQKLALAYSGWVIGESNAVLELEEAIALWKARFIVLEILRNTNDPVRDDELIEQLQSLEYVGIDRLTTMLSLLPSPLEPPIVQPGVVTQQTINSSDPNEAGTYSVILPPEYSRNSRYPLLVVLRSAGRTCEDEINWWAGDGQNMGWAQRRGYIVISPEYADESETIYDGNTQSHQLVLNAINDIRKRCRIDSDKIFLAGHGMGADLCFDLGMSQPDWFAGIVPITGQCSRICNYYDENAPHTSWYIVSGERDRNTLDANAIPLNSMMSRGHDVIYCDYKARGYESFGEEQERIFEWMQYTQRPALSELSEWEAASLRSSENQFYWVQARGMKDELFPEDIWSSPRPKVFSGRVSPGGTIYVNVPAHGATVWLSPDVLDFSQRCEIRMNSRSRPAYRDFVKPSIRTMLEGFREHGDTKRLYWARIEI</sequence>
<accession>A0A5C5X0T8</accession>
<evidence type="ECO:0000313" key="3">
    <source>
        <dbReference type="Proteomes" id="UP000317243"/>
    </source>
</evidence>
<comment type="caution">
    <text evidence="2">The sequence shown here is derived from an EMBL/GenBank/DDBJ whole genome shotgun (WGS) entry which is preliminary data.</text>
</comment>
<dbReference type="InterPro" id="IPR050955">
    <property type="entry name" value="Plant_Biomass_Hydrol_Est"/>
</dbReference>
<dbReference type="OrthoDB" id="1955879at2"/>
<reference evidence="2 3" key="1">
    <citation type="submission" date="2019-02" db="EMBL/GenBank/DDBJ databases">
        <title>Deep-cultivation of Planctomycetes and their phenomic and genomic characterization uncovers novel biology.</title>
        <authorList>
            <person name="Wiegand S."/>
            <person name="Jogler M."/>
            <person name="Boedeker C."/>
            <person name="Pinto D."/>
            <person name="Vollmers J."/>
            <person name="Rivas-Marin E."/>
            <person name="Kohn T."/>
            <person name="Peeters S.H."/>
            <person name="Heuer A."/>
            <person name="Rast P."/>
            <person name="Oberbeckmann S."/>
            <person name="Bunk B."/>
            <person name="Jeske O."/>
            <person name="Meyerdierks A."/>
            <person name="Storesund J.E."/>
            <person name="Kallscheuer N."/>
            <person name="Luecker S."/>
            <person name="Lage O.M."/>
            <person name="Pohl T."/>
            <person name="Merkel B.J."/>
            <person name="Hornburger P."/>
            <person name="Mueller R.-W."/>
            <person name="Bruemmer F."/>
            <person name="Labrenz M."/>
            <person name="Spormann A.M."/>
            <person name="Op Den Camp H."/>
            <person name="Overmann J."/>
            <person name="Amann R."/>
            <person name="Jetten M.S.M."/>
            <person name="Mascher T."/>
            <person name="Medema M.H."/>
            <person name="Devos D.P."/>
            <person name="Kaster A.-K."/>
            <person name="Ovreas L."/>
            <person name="Rohde M."/>
            <person name="Galperin M.Y."/>
            <person name="Jogler C."/>
        </authorList>
    </citation>
    <scope>NUCLEOTIDE SEQUENCE [LARGE SCALE GENOMIC DNA]</scope>
    <source>
        <strain evidence="2 3">KOR42</strain>
    </source>
</reference>
<dbReference type="Proteomes" id="UP000317243">
    <property type="component" value="Unassembled WGS sequence"/>
</dbReference>
<dbReference type="EMBL" id="SIHI01000002">
    <property type="protein sequence ID" value="TWT55773.1"/>
    <property type="molecule type" value="Genomic_DNA"/>
</dbReference>
<dbReference type="SUPFAM" id="SSF53474">
    <property type="entry name" value="alpha/beta-Hydrolases"/>
    <property type="match status" value="1"/>
</dbReference>
<dbReference type="PANTHER" id="PTHR43037:SF1">
    <property type="entry name" value="BLL1128 PROTEIN"/>
    <property type="match status" value="1"/>
</dbReference>
<dbReference type="RefSeq" id="WP_146510116.1">
    <property type="nucleotide sequence ID" value="NZ_SIHI01000002.1"/>
</dbReference>
<evidence type="ECO:0000313" key="2">
    <source>
        <dbReference type="EMBL" id="TWT55773.1"/>
    </source>
</evidence>
<keyword evidence="1" id="KW-0732">Signal</keyword>
<organism evidence="2 3">
    <name type="scientific">Thalassoglobus neptunius</name>
    <dbReference type="NCBI Taxonomy" id="1938619"/>
    <lineage>
        <taxon>Bacteria</taxon>
        <taxon>Pseudomonadati</taxon>
        <taxon>Planctomycetota</taxon>
        <taxon>Planctomycetia</taxon>
        <taxon>Planctomycetales</taxon>
        <taxon>Planctomycetaceae</taxon>
        <taxon>Thalassoglobus</taxon>
    </lineage>
</organism>
<gene>
    <name evidence="2" type="ORF">KOR42_25840</name>
</gene>
<dbReference type="Gene3D" id="3.40.50.1820">
    <property type="entry name" value="alpha/beta hydrolase"/>
    <property type="match status" value="1"/>
</dbReference>
<dbReference type="InterPro" id="IPR029058">
    <property type="entry name" value="AB_hydrolase_fold"/>
</dbReference>
<dbReference type="AlphaFoldDB" id="A0A5C5X0T8"/>
<name>A0A5C5X0T8_9PLAN</name>
<proteinExistence type="predicted"/>
<protein>
    <recommendedName>
        <fullName evidence="4">Alpha/beta hydrolase family protein</fullName>
    </recommendedName>
</protein>
<evidence type="ECO:0000256" key="1">
    <source>
        <dbReference type="ARBA" id="ARBA00022729"/>
    </source>
</evidence>